<dbReference type="Proteomes" id="UP000887579">
    <property type="component" value="Unplaced"/>
</dbReference>
<name>A0AC34GW65_9BILA</name>
<evidence type="ECO:0000313" key="2">
    <source>
        <dbReference type="WBParaSite" id="ES5_v2.g888.t1"/>
    </source>
</evidence>
<dbReference type="WBParaSite" id="ES5_v2.g888.t1">
    <property type="protein sequence ID" value="ES5_v2.g888.t1"/>
    <property type="gene ID" value="ES5_v2.g888"/>
</dbReference>
<reference evidence="2" key="1">
    <citation type="submission" date="2022-11" db="UniProtKB">
        <authorList>
            <consortium name="WormBaseParasite"/>
        </authorList>
    </citation>
    <scope>IDENTIFICATION</scope>
</reference>
<proteinExistence type="predicted"/>
<accession>A0AC34GW65</accession>
<organism evidence="1 2">
    <name type="scientific">Panagrolaimus sp. ES5</name>
    <dbReference type="NCBI Taxonomy" id="591445"/>
    <lineage>
        <taxon>Eukaryota</taxon>
        <taxon>Metazoa</taxon>
        <taxon>Ecdysozoa</taxon>
        <taxon>Nematoda</taxon>
        <taxon>Chromadorea</taxon>
        <taxon>Rhabditida</taxon>
        <taxon>Tylenchina</taxon>
        <taxon>Panagrolaimomorpha</taxon>
        <taxon>Panagrolaimoidea</taxon>
        <taxon>Panagrolaimidae</taxon>
        <taxon>Panagrolaimus</taxon>
    </lineage>
</organism>
<evidence type="ECO:0000313" key="1">
    <source>
        <dbReference type="Proteomes" id="UP000887579"/>
    </source>
</evidence>
<protein>
    <submittedName>
        <fullName evidence="2">Catalase core domain-containing protein</fullName>
    </submittedName>
</protein>
<sequence length="562" mass="65039">MRDLRGFAMKFYTEEGNWDLVGNNTPIFFLRDPLLFSQFIRTQKPHPRTSLREANPQWDFWSLREESIHQVMWLFGPRGTPYGYRHMNGYGSHTFKMVNAEGKAVYVKFHLKTRQGIKNFTRKQAADLGGKDPDWALRDLFNSIETGNFPSWDMFIQVMTFEEAAAFKWNPFDLTKVWPHGDHPLIPVGRITLDRNVTNYFSETEQVAFSPAHLVPGKAVYVKFHLKTRQGIKNFTRKQAADLGGKDPDWALRDLFNAIETENFPSWDMFIQVMTFEEAAAFKWNPFDLTKVWPHGDHPLIPVGRITLDRNVTNYFSETEQVAFSPAHLVPGIDVSPDKMLQARLFSYIDTHFHRVGTNFQQLPINIARQCPASTYHYARDGPMCYYTHSKGPNYYPNSFNGPEVTPDGFKDHAYPIAGDVDRHDDKDDDNFTQPKLFWEKGPNYYPNSFNGPEVTPDGFKDHAYPIAGDVDRHDDKDDDNFTQPKLFWEKVLNAAERQQLCENIADNLVDCYPEIIERVLKLFGKVNAAFRQGVERELENAKKERYDRIAKGEVIEADGKH</sequence>